<reference evidence="1 2" key="1">
    <citation type="submission" date="2016-10" db="EMBL/GenBank/DDBJ databases">
        <authorList>
            <person name="de Groot N.N."/>
        </authorList>
    </citation>
    <scope>NUCLEOTIDE SEQUENCE [LARGE SCALE GENOMIC DNA]</scope>
    <source>
        <strain evidence="1 2">S137</strain>
    </source>
</reference>
<dbReference type="AlphaFoldDB" id="A0A1H0UU17"/>
<dbReference type="OrthoDB" id="9795264at2"/>
<protein>
    <submittedName>
        <fullName evidence="1">Uncharacterized protein</fullName>
    </submittedName>
</protein>
<evidence type="ECO:0000313" key="2">
    <source>
        <dbReference type="Proteomes" id="UP000182412"/>
    </source>
</evidence>
<proteinExistence type="predicted"/>
<dbReference type="EMBL" id="FNJQ01000038">
    <property type="protein sequence ID" value="SDP69585.1"/>
    <property type="molecule type" value="Genomic_DNA"/>
</dbReference>
<sequence length="61" mass="6871">MKKTLVIILWLEGTGTMTLDIPNPRDGLTGADVSMAMFEALRRNVIQNDKSILRRAADWLI</sequence>
<accession>A0A1H0UU17</accession>
<name>A0A1H0UU17_SELRU</name>
<evidence type="ECO:0000313" key="1">
    <source>
        <dbReference type="EMBL" id="SDP69585.1"/>
    </source>
</evidence>
<dbReference type="RefSeq" id="WP_074573341.1">
    <property type="nucleotide sequence ID" value="NZ_FNJQ01000038.1"/>
</dbReference>
<gene>
    <name evidence="1" type="ORF">SAMN05216366_13820</name>
</gene>
<dbReference type="Proteomes" id="UP000182412">
    <property type="component" value="Unassembled WGS sequence"/>
</dbReference>
<organism evidence="1 2">
    <name type="scientific">Selenomonas ruminantium</name>
    <dbReference type="NCBI Taxonomy" id="971"/>
    <lineage>
        <taxon>Bacteria</taxon>
        <taxon>Bacillati</taxon>
        <taxon>Bacillota</taxon>
        <taxon>Negativicutes</taxon>
        <taxon>Selenomonadales</taxon>
        <taxon>Selenomonadaceae</taxon>
        <taxon>Selenomonas</taxon>
    </lineage>
</organism>